<feature type="repeat" description="WD" evidence="4">
    <location>
        <begin position="278"/>
        <end position="321"/>
    </location>
</feature>
<dbReference type="PROSITE" id="PS51394">
    <property type="entry name" value="PFU"/>
    <property type="match status" value="1"/>
</dbReference>
<dbReference type="InterPro" id="IPR020472">
    <property type="entry name" value="WD40_PAC1"/>
</dbReference>
<dbReference type="CDD" id="cd00200">
    <property type="entry name" value="WD40"/>
    <property type="match status" value="1"/>
</dbReference>
<dbReference type="AlphaFoldDB" id="A0A238F7D8"/>
<proteinExistence type="predicted"/>
<dbReference type="SUPFAM" id="SSF50978">
    <property type="entry name" value="WD40 repeat-like"/>
    <property type="match status" value="1"/>
</dbReference>
<feature type="domain" description="PFU" evidence="6">
    <location>
        <begin position="424"/>
        <end position="517"/>
    </location>
</feature>
<feature type="compositionally biased region" description="Polar residues" evidence="5">
    <location>
        <begin position="13"/>
        <end position="22"/>
    </location>
</feature>
<dbReference type="GO" id="GO:0005634">
    <property type="term" value="C:nucleus"/>
    <property type="evidence" value="ECO:0007669"/>
    <property type="project" value="TreeGrafter"/>
</dbReference>
<dbReference type="SMART" id="SM00320">
    <property type="entry name" value="WD40"/>
    <property type="match status" value="7"/>
</dbReference>
<feature type="region of interest" description="Disordered" evidence="5">
    <location>
        <begin position="1"/>
        <end position="22"/>
    </location>
</feature>
<keyword evidence="2 4" id="KW-0853">WD repeat</keyword>
<dbReference type="PROSITE" id="PS50082">
    <property type="entry name" value="WD_REPEATS_2"/>
    <property type="match status" value="3"/>
</dbReference>
<protein>
    <submittedName>
        <fullName evidence="7">BQ2448_2135 protein</fullName>
    </submittedName>
</protein>
<dbReference type="InterPro" id="IPR019775">
    <property type="entry name" value="WD40_repeat_CS"/>
</dbReference>
<evidence type="ECO:0000256" key="2">
    <source>
        <dbReference type="ARBA" id="ARBA00022574"/>
    </source>
</evidence>
<name>A0A238F7D8_9BASI</name>
<dbReference type="GO" id="GO:0010992">
    <property type="term" value="P:ubiquitin recycling"/>
    <property type="evidence" value="ECO:0007669"/>
    <property type="project" value="TreeGrafter"/>
</dbReference>
<evidence type="ECO:0000256" key="5">
    <source>
        <dbReference type="SAM" id="MobiDB-lite"/>
    </source>
</evidence>
<evidence type="ECO:0000259" key="6">
    <source>
        <dbReference type="PROSITE" id="PS51394"/>
    </source>
</evidence>
<keyword evidence="1" id="KW-0963">Cytoplasm</keyword>
<dbReference type="Proteomes" id="UP000198372">
    <property type="component" value="Unassembled WGS sequence"/>
</dbReference>
<dbReference type="GO" id="GO:0043161">
    <property type="term" value="P:proteasome-mediated ubiquitin-dependent protein catabolic process"/>
    <property type="evidence" value="ECO:0007669"/>
    <property type="project" value="TreeGrafter"/>
</dbReference>
<dbReference type="PANTHER" id="PTHR19849">
    <property type="entry name" value="PHOSPHOLIPASE A-2-ACTIVATING PROTEIN"/>
    <property type="match status" value="1"/>
</dbReference>
<feature type="repeat" description="WD" evidence="4">
    <location>
        <begin position="136"/>
        <end position="177"/>
    </location>
</feature>
<accession>A0A238F7D8</accession>
<dbReference type="PROSITE" id="PS00678">
    <property type="entry name" value="WD_REPEATS_1"/>
    <property type="match status" value="1"/>
</dbReference>
<dbReference type="Pfam" id="PF09070">
    <property type="entry name" value="PFU"/>
    <property type="match status" value="1"/>
</dbReference>
<gene>
    <name evidence="7" type="ORF">BQ2448_2135</name>
</gene>
<dbReference type="PROSITE" id="PS50294">
    <property type="entry name" value="WD_REPEATS_REGION"/>
    <property type="match status" value="1"/>
</dbReference>
<dbReference type="GO" id="GO:0043130">
    <property type="term" value="F:ubiquitin binding"/>
    <property type="evidence" value="ECO:0007669"/>
    <property type="project" value="TreeGrafter"/>
</dbReference>
<evidence type="ECO:0000256" key="4">
    <source>
        <dbReference type="PROSITE-ProRule" id="PRU00221"/>
    </source>
</evidence>
<dbReference type="PANTHER" id="PTHR19849:SF0">
    <property type="entry name" value="PHOSPHOLIPASE A-2-ACTIVATING PROTEIN"/>
    <property type="match status" value="1"/>
</dbReference>
<evidence type="ECO:0000256" key="1">
    <source>
        <dbReference type="ARBA" id="ARBA00022490"/>
    </source>
</evidence>
<dbReference type="PRINTS" id="PR00320">
    <property type="entry name" value="GPROTEINBRPT"/>
</dbReference>
<dbReference type="Gene3D" id="2.130.10.10">
    <property type="entry name" value="YVTN repeat-like/Quinoprotein amine dehydrogenase"/>
    <property type="match status" value="1"/>
</dbReference>
<keyword evidence="3" id="KW-0677">Repeat</keyword>
<organism evidence="7 8">
    <name type="scientific">Microbotryum intermedium</name>
    <dbReference type="NCBI Taxonomy" id="269621"/>
    <lineage>
        <taxon>Eukaryota</taxon>
        <taxon>Fungi</taxon>
        <taxon>Dikarya</taxon>
        <taxon>Basidiomycota</taxon>
        <taxon>Pucciniomycotina</taxon>
        <taxon>Microbotryomycetes</taxon>
        <taxon>Microbotryales</taxon>
        <taxon>Microbotryaceae</taxon>
        <taxon>Microbotryum</taxon>
    </lineage>
</organism>
<dbReference type="Gene3D" id="3.10.20.870">
    <property type="entry name" value="PFU (PLAA family ubiquitin binding), C-terminal domain"/>
    <property type="match status" value="1"/>
</dbReference>
<sequence length="517" mass="56406">MSRHDRKRIDFTSIESSTNDTSSKTQYRISALLRGHTDDVRALTSDSQGTLYSASRDGTVKSWRRTAQEPNGQEGRWQLQRTWEELHTGFINSVCWVGTESSGGEVSDAGLLCTGGQDSLIQVVSLNTPDAPPRTLLGHGHNVCCLHASADGKRLASGSWDCTARIWDLESGGCLQVLTEHGAAVWDVLWIDVKGYEGTVVTGVVVAACADGLIRSFGDGHRKQLFKGHSGPVRALAKITPEVNDGLMFASASNDGLSLICHSTIRIWHLDGTELNVLEGHDSFIYSLVSILSSANGGLASSGEDGIIKIWNEEDGEMDQQVFVPALSVWSLTTLGDGDLACGCSDDCIWVFTRDDTRRGADEGTEEEYEKGLKERERVQRLKAGTEGGNSEVPRVAKVEELQEEGTKQGEIKLVETDKDGVRAFMWDGAKWEDVGQVVSASRSTAPSSKPTEKMEHEGVEYDYVFSIDVKDDEPPLKLPYNVGDDMHETAVAFVKLHSLPESYTSQIADFIRASSS</sequence>
<dbReference type="OrthoDB" id="10265988at2759"/>
<dbReference type="InterPro" id="IPR038122">
    <property type="entry name" value="PFU_sf"/>
</dbReference>
<feature type="repeat" description="WD" evidence="4">
    <location>
        <begin position="33"/>
        <end position="63"/>
    </location>
</feature>
<dbReference type="GO" id="GO:0005737">
    <property type="term" value="C:cytoplasm"/>
    <property type="evidence" value="ECO:0007669"/>
    <property type="project" value="TreeGrafter"/>
</dbReference>
<evidence type="ECO:0000313" key="8">
    <source>
        <dbReference type="Proteomes" id="UP000198372"/>
    </source>
</evidence>
<dbReference type="InterPro" id="IPR015155">
    <property type="entry name" value="PFU"/>
</dbReference>
<dbReference type="InterPro" id="IPR015943">
    <property type="entry name" value="WD40/YVTN_repeat-like_dom_sf"/>
</dbReference>
<dbReference type="STRING" id="269621.A0A238F7D8"/>
<dbReference type="InterPro" id="IPR001680">
    <property type="entry name" value="WD40_rpt"/>
</dbReference>
<dbReference type="Pfam" id="PF00400">
    <property type="entry name" value="WD40"/>
    <property type="match status" value="3"/>
</dbReference>
<evidence type="ECO:0000313" key="7">
    <source>
        <dbReference type="EMBL" id="SCV69115.1"/>
    </source>
</evidence>
<evidence type="ECO:0000256" key="3">
    <source>
        <dbReference type="ARBA" id="ARBA00022737"/>
    </source>
</evidence>
<dbReference type="EMBL" id="FMSP01000004">
    <property type="protein sequence ID" value="SCV69115.1"/>
    <property type="molecule type" value="Genomic_DNA"/>
</dbReference>
<reference evidence="8" key="1">
    <citation type="submission" date="2016-09" db="EMBL/GenBank/DDBJ databases">
        <authorList>
            <person name="Jeantristanb JTB J.-T."/>
            <person name="Ricardo R."/>
        </authorList>
    </citation>
    <scope>NUCLEOTIDE SEQUENCE [LARGE SCALE GENOMIC DNA]</scope>
</reference>
<dbReference type="InterPro" id="IPR036322">
    <property type="entry name" value="WD40_repeat_dom_sf"/>
</dbReference>
<keyword evidence="8" id="KW-1185">Reference proteome</keyword>